<evidence type="ECO:0000256" key="3">
    <source>
        <dbReference type="ARBA" id="ARBA00022776"/>
    </source>
</evidence>
<dbReference type="PANTHER" id="PTHR32123:SF9">
    <property type="entry name" value="PROTEIN SPINDLY"/>
    <property type="match status" value="1"/>
</dbReference>
<keyword evidence="3 8" id="KW-0498">Mitosis</keyword>
<keyword evidence="1 8" id="KW-0158">Chromosome</keyword>
<dbReference type="RefSeq" id="XP_009874704.1">
    <property type="nucleotide sequence ID" value="XM_009876402.1"/>
</dbReference>
<dbReference type="InterPro" id="IPR028593">
    <property type="entry name" value="SPDLY_chordates"/>
</dbReference>
<protein>
    <recommendedName>
        <fullName evidence="8">Protein Spindly</fullName>
    </recommendedName>
    <alternativeName>
        <fullName evidence="8">Coiled-coil domain-containing protein 99</fullName>
    </alternativeName>
    <alternativeName>
        <fullName evidence="8">Spindle apparatus coiled-coil domain-containing protein 1</fullName>
    </alternativeName>
</protein>
<comment type="similarity">
    <text evidence="8">Belongs to the Spindly family.</text>
</comment>
<evidence type="ECO:0000256" key="6">
    <source>
        <dbReference type="ARBA" id="ARBA00023306"/>
    </source>
</evidence>
<dbReference type="KEGG" id="avit:104279203"/>
<dbReference type="GO" id="GO:0000922">
    <property type="term" value="C:spindle pole"/>
    <property type="evidence" value="ECO:0007669"/>
    <property type="project" value="TreeGrafter"/>
</dbReference>
<evidence type="ECO:0000256" key="8">
    <source>
        <dbReference type="HAMAP-Rule" id="MF_03041"/>
    </source>
</evidence>
<comment type="subcellular location">
    <subcellularLocation>
        <location evidence="8">Chromosome</location>
        <location evidence="8">Centromere</location>
        <location evidence="8">Kinetochore</location>
    </subcellularLocation>
</comment>
<sequence length="607" mass="70764">METETILSLKQQLKEAENERRKAAQYGLHLLESQSEVQNQLDQTRRELTEKTEKFEQEKYSLQREIELKNRMLESLSFECDSLKQQQSMQLDKQKEQLARVYGQEIGDLKNKLENLKAELDETRLSEKQLRQKVDHQKEIIAAKSEELHLMSERVHETMSSEMLNLQLELTELESVKANVEEKLNELQYSKEQLELVNSNLRNQLERLQAEKEEREKEVVSYCNALEKAREANQDLQVQLDHAVQQSLDPTSKGNSLFAEVEDRRAEMERQLISVKIKYQSLQKQHAFTREQLQRMKLQMATLLQMKGSQAEFEQLERLQSMVEQKNGEVEDLLMKVRQLEKFKTLYENMEESRASSSSKGGECEDGYYADLLQMKLDNSNKETETLKNELSLQRMKALYESQRVLEVERKLFTKERHLQACQSENMNLQVMLDELKMKYEPEELFKGTKIKKKRDKIEGAMCEYLDSKNASVKEAALPELPSKEESKMTSKKLEQSDASPKKYALEAPPLNIALQAMQTVVEPERERKRVKTKDENPDAFTSYFSRSGISSLTSAAPRLTAESRFETTEEDKKENNITPEKKTRKKKYTTLYVSSKPASETQCAQQ</sequence>
<feature type="compositionally biased region" description="Basic and acidic residues" evidence="9">
    <location>
        <begin position="524"/>
        <end position="537"/>
    </location>
</feature>
<evidence type="ECO:0000313" key="10">
    <source>
        <dbReference type="EMBL" id="KFP92266.1"/>
    </source>
</evidence>
<dbReference type="GO" id="GO:0000940">
    <property type="term" value="C:outer kinetochore"/>
    <property type="evidence" value="ECO:0007669"/>
    <property type="project" value="UniProtKB-UniRule"/>
</dbReference>
<dbReference type="GO" id="GO:0000132">
    <property type="term" value="P:establishment of mitotic spindle orientation"/>
    <property type="evidence" value="ECO:0007669"/>
    <property type="project" value="TreeGrafter"/>
</dbReference>
<feature type="coiled-coil region" evidence="8">
    <location>
        <begin position="163"/>
        <end position="336"/>
    </location>
</feature>
<dbReference type="GO" id="GO:0007080">
    <property type="term" value="P:mitotic metaphase chromosome alignment"/>
    <property type="evidence" value="ECO:0007669"/>
    <property type="project" value="TreeGrafter"/>
</dbReference>
<dbReference type="Proteomes" id="UP000054244">
    <property type="component" value="Unassembled WGS sequence"/>
</dbReference>
<dbReference type="EMBL" id="KL392872">
    <property type="protein sequence ID" value="KFP92266.1"/>
    <property type="molecule type" value="Genomic_DNA"/>
</dbReference>
<reference evidence="10 11" key="1">
    <citation type="submission" date="2014-04" db="EMBL/GenBank/DDBJ databases">
        <title>Genome evolution of avian class.</title>
        <authorList>
            <person name="Zhang G."/>
            <person name="Li C."/>
        </authorList>
    </citation>
    <scope>NUCLEOTIDE SEQUENCE [LARGE SCALE GENOMIC DNA]</scope>
    <source>
        <strain evidence="10">BGI_N311</strain>
    </source>
</reference>
<keyword evidence="6 8" id="KW-0131">Cell cycle</keyword>
<dbReference type="GeneID" id="104279203"/>
<dbReference type="CTD" id="54908"/>
<feature type="region of interest" description="Disordered" evidence="9">
    <location>
        <begin position="476"/>
        <end position="501"/>
    </location>
</feature>
<evidence type="ECO:0000256" key="7">
    <source>
        <dbReference type="ARBA" id="ARBA00023328"/>
    </source>
</evidence>
<keyword evidence="4 8" id="KW-0995">Kinetochore</keyword>
<feature type="coiled-coil region" evidence="8">
    <location>
        <begin position="6"/>
        <end position="65"/>
    </location>
</feature>
<evidence type="ECO:0000256" key="9">
    <source>
        <dbReference type="SAM" id="MobiDB-lite"/>
    </source>
</evidence>
<evidence type="ECO:0000313" key="11">
    <source>
        <dbReference type="Proteomes" id="UP000054244"/>
    </source>
</evidence>
<dbReference type="GO" id="GO:0051301">
    <property type="term" value="P:cell division"/>
    <property type="evidence" value="ECO:0007669"/>
    <property type="project" value="UniProtKB-KW"/>
</dbReference>
<feature type="compositionally biased region" description="Basic and acidic residues" evidence="9">
    <location>
        <begin position="482"/>
        <end position="501"/>
    </location>
</feature>
<dbReference type="GO" id="GO:0007094">
    <property type="term" value="P:mitotic spindle assembly checkpoint signaling"/>
    <property type="evidence" value="ECO:0007669"/>
    <property type="project" value="InterPro"/>
</dbReference>
<evidence type="ECO:0000256" key="2">
    <source>
        <dbReference type="ARBA" id="ARBA00022618"/>
    </source>
</evidence>
<keyword evidence="2 8" id="KW-0132">Cell division</keyword>
<evidence type="ECO:0000256" key="4">
    <source>
        <dbReference type="ARBA" id="ARBA00022838"/>
    </source>
</evidence>
<dbReference type="OrthoDB" id="2121607at2759"/>
<dbReference type="AlphaFoldDB" id="A0A091NSE5"/>
<dbReference type="HAMAP" id="MF_03041">
    <property type="entry name" value="SPDLY"/>
    <property type="match status" value="1"/>
</dbReference>
<comment type="function">
    <text evidence="8">Required for the localization of dynein and dynactin to the mitotic kintochore. Dynein is believed to control the initial lateral interaction between the kinetochore and spindle microtubules and to facilitate the subsequent formation of end-on kinetochore-microtubule attachments mediated by the NDC80 complex.</text>
</comment>
<accession>A0A091NSE5</accession>
<dbReference type="GO" id="GO:0043515">
    <property type="term" value="F:kinetochore binding"/>
    <property type="evidence" value="ECO:0007669"/>
    <property type="project" value="UniProtKB-UniRule"/>
</dbReference>
<evidence type="ECO:0000256" key="5">
    <source>
        <dbReference type="ARBA" id="ARBA00023054"/>
    </source>
</evidence>
<keyword evidence="11" id="KW-1185">Reference proteome</keyword>
<feature type="region of interest" description="Disordered" evidence="9">
    <location>
        <begin position="524"/>
        <end position="607"/>
    </location>
</feature>
<feature type="compositionally biased region" description="Polar residues" evidence="9">
    <location>
        <begin position="592"/>
        <end position="607"/>
    </location>
</feature>
<dbReference type="InterPro" id="IPR051149">
    <property type="entry name" value="Spindly/BICDR_Dynein_Adapter"/>
</dbReference>
<keyword evidence="7 8" id="KW-0137">Centromere</keyword>
<gene>
    <name evidence="8" type="primary">SPDL1</name>
    <name evidence="8" type="synonym">CCDC99</name>
    <name evidence="10" type="ORF">N311_03003</name>
</gene>
<feature type="coiled-coil region" evidence="8">
    <location>
        <begin position="99"/>
        <end position="133"/>
    </location>
</feature>
<dbReference type="GO" id="GO:0034501">
    <property type="term" value="P:protein localization to kinetochore"/>
    <property type="evidence" value="ECO:0007669"/>
    <property type="project" value="UniProtKB-UniRule"/>
</dbReference>
<dbReference type="PANTHER" id="PTHR32123">
    <property type="entry name" value="BICD FAMILY-LIKE CARGO ADAPTER"/>
    <property type="match status" value="1"/>
</dbReference>
<name>A0A091NSE5_APAVI</name>
<feature type="compositionally biased region" description="Polar residues" evidence="9">
    <location>
        <begin position="543"/>
        <end position="555"/>
    </location>
</feature>
<keyword evidence="5 8" id="KW-0175">Coiled coil</keyword>
<proteinExistence type="inferred from homology"/>
<organism evidence="10 11">
    <name type="scientific">Apaloderma vittatum</name>
    <name type="common">Bar-tailed trogon</name>
    <dbReference type="NCBI Taxonomy" id="57397"/>
    <lineage>
        <taxon>Eukaryota</taxon>
        <taxon>Metazoa</taxon>
        <taxon>Chordata</taxon>
        <taxon>Craniata</taxon>
        <taxon>Vertebrata</taxon>
        <taxon>Euteleostomi</taxon>
        <taxon>Archelosauria</taxon>
        <taxon>Archosauria</taxon>
        <taxon>Dinosauria</taxon>
        <taxon>Saurischia</taxon>
        <taxon>Theropoda</taxon>
        <taxon>Coelurosauria</taxon>
        <taxon>Aves</taxon>
        <taxon>Neognathae</taxon>
        <taxon>Neoaves</taxon>
        <taxon>Telluraves</taxon>
        <taxon>Coraciimorphae</taxon>
        <taxon>Trogoniformes</taxon>
        <taxon>Trogonidae</taxon>
        <taxon>Apaloderma</taxon>
    </lineage>
</organism>
<feature type="compositionally biased region" description="Basic and acidic residues" evidence="9">
    <location>
        <begin position="562"/>
        <end position="582"/>
    </location>
</feature>
<evidence type="ECO:0000256" key="1">
    <source>
        <dbReference type="ARBA" id="ARBA00022454"/>
    </source>
</evidence>